<organism evidence="3 4">
    <name type="scientific">Solemya velesiana gill symbiont</name>
    <dbReference type="NCBI Taxonomy" id="1918948"/>
    <lineage>
        <taxon>Bacteria</taxon>
        <taxon>Pseudomonadati</taxon>
        <taxon>Pseudomonadota</taxon>
        <taxon>Gammaproteobacteria</taxon>
        <taxon>sulfur-oxidizing symbionts</taxon>
    </lineage>
</organism>
<dbReference type="PANTHER" id="PTHR47307">
    <property type="entry name" value="GLUTATHIONE-REGULATED POTASSIUM-EFFLUX SYSTEM ANCILLARY PROTEIN KEFG"/>
    <property type="match status" value="1"/>
</dbReference>
<evidence type="ECO:0000313" key="3">
    <source>
        <dbReference type="EMBL" id="OOZ37346.1"/>
    </source>
</evidence>
<dbReference type="OrthoDB" id="9798454at2"/>
<comment type="caution">
    <text evidence="3">The sequence shown here is derived from an EMBL/GenBank/DDBJ whole genome shotgun (WGS) entry which is preliminary data.</text>
</comment>
<dbReference type="PANTHER" id="PTHR47307:SF1">
    <property type="entry name" value="GLUTATHIONE-REGULATED POTASSIUM-EFFLUX SYSTEM ANCILLARY PROTEIN KEFG"/>
    <property type="match status" value="1"/>
</dbReference>
<name>A0A1T2KX94_9GAMM</name>
<dbReference type="GO" id="GO:0010181">
    <property type="term" value="F:FMN binding"/>
    <property type="evidence" value="ECO:0007669"/>
    <property type="project" value="TreeGrafter"/>
</dbReference>
<feature type="domain" description="Flavodoxin-like fold" evidence="2">
    <location>
        <begin position="1"/>
        <end position="170"/>
    </location>
</feature>
<dbReference type="GO" id="GO:0009055">
    <property type="term" value="F:electron transfer activity"/>
    <property type="evidence" value="ECO:0007669"/>
    <property type="project" value="TreeGrafter"/>
</dbReference>
<dbReference type="Gene3D" id="3.40.50.360">
    <property type="match status" value="1"/>
</dbReference>
<proteinExistence type="predicted"/>
<keyword evidence="4" id="KW-1185">Reference proteome</keyword>
<accession>A0A1T2KX94</accession>
<gene>
    <name evidence="3" type="ORF">BOW51_02970</name>
</gene>
<protein>
    <recommendedName>
        <fullName evidence="2">Flavodoxin-like fold domain-containing protein</fullName>
    </recommendedName>
</protein>
<dbReference type="InterPro" id="IPR003680">
    <property type="entry name" value="Flavodoxin_fold"/>
</dbReference>
<sequence>MKILVNAFHPHLEDQSRVNSRWISELDKHGDITVNRQYSHYGDWNIDIEREQKLLLEHDRIVFQHPFFWYSTPPLMKKWLDDVLTYAWAYGPGGTALKGKEWISAISAGGPADAYQAGGYNNYAMSELLKPLQQTANLIGMVYLPAFIFHGAVQATGEEIDASAAAYLSHITDPELNPEVKLKKLLTEMEAAGANLET</sequence>
<dbReference type="SUPFAM" id="SSF52218">
    <property type="entry name" value="Flavoproteins"/>
    <property type="match status" value="1"/>
</dbReference>
<keyword evidence="1" id="KW-0560">Oxidoreductase</keyword>
<dbReference type="Pfam" id="PF02525">
    <property type="entry name" value="Flavodoxin_2"/>
    <property type="match status" value="1"/>
</dbReference>
<evidence type="ECO:0000313" key="4">
    <source>
        <dbReference type="Proteomes" id="UP000190896"/>
    </source>
</evidence>
<dbReference type="RefSeq" id="WP_078486037.1">
    <property type="nucleotide sequence ID" value="NZ_MPRJ01000012.1"/>
</dbReference>
<reference evidence="3 4" key="1">
    <citation type="submission" date="2016-11" db="EMBL/GenBank/DDBJ databases">
        <title>Mixed transmission modes and dynamic genome evolution in an obligate animal-bacterial symbiosis.</title>
        <authorList>
            <person name="Russell S.L."/>
            <person name="Corbett-Detig R.B."/>
            <person name="Cavanaugh C.M."/>
        </authorList>
    </citation>
    <scope>NUCLEOTIDE SEQUENCE [LARGE SCALE GENOMIC DNA]</scope>
    <source>
        <strain evidence="3">Se-Cadez</strain>
    </source>
</reference>
<evidence type="ECO:0000259" key="2">
    <source>
        <dbReference type="Pfam" id="PF02525"/>
    </source>
</evidence>
<dbReference type="AlphaFoldDB" id="A0A1T2KX94"/>
<dbReference type="InterPro" id="IPR029039">
    <property type="entry name" value="Flavoprotein-like_sf"/>
</dbReference>
<evidence type="ECO:0000256" key="1">
    <source>
        <dbReference type="ARBA" id="ARBA00023002"/>
    </source>
</evidence>
<dbReference type="GO" id="GO:0003955">
    <property type="term" value="F:NAD(P)H dehydrogenase (quinone) activity"/>
    <property type="evidence" value="ECO:0007669"/>
    <property type="project" value="TreeGrafter"/>
</dbReference>
<dbReference type="InterPro" id="IPR046980">
    <property type="entry name" value="KefG/KefF"/>
</dbReference>
<dbReference type="Proteomes" id="UP000190896">
    <property type="component" value="Unassembled WGS sequence"/>
</dbReference>
<dbReference type="EMBL" id="MPRJ01000012">
    <property type="protein sequence ID" value="OOZ37346.1"/>
    <property type="molecule type" value="Genomic_DNA"/>
</dbReference>